<proteinExistence type="predicted"/>
<dbReference type="GeneID" id="101857226"/>
<organism evidence="2 4">
    <name type="scientific">Aplysia californica</name>
    <name type="common">California sea hare</name>
    <dbReference type="NCBI Taxonomy" id="6500"/>
    <lineage>
        <taxon>Eukaryota</taxon>
        <taxon>Metazoa</taxon>
        <taxon>Spiralia</taxon>
        <taxon>Lophotrochozoa</taxon>
        <taxon>Mollusca</taxon>
        <taxon>Gastropoda</taxon>
        <taxon>Heterobranchia</taxon>
        <taxon>Euthyneura</taxon>
        <taxon>Tectipleura</taxon>
        <taxon>Aplysiida</taxon>
        <taxon>Aplysioidea</taxon>
        <taxon>Aplysiidae</taxon>
        <taxon>Aplysia</taxon>
    </lineage>
</organism>
<accession>A0ABM1W4L1</accession>
<keyword evidence="2" id="KW-1185">Reference proteome</keyword>
<evidence type="ECO:0000313" key="3">
    <source>
        <dbReference type="RefSeq" id="XP_035829603.1"/>
    </source>
</evidence>
<name>A0ABM1W4L1_APLCA</name>
<feature type="compositionally biased region" description="Polar residues" evidence="1">
    <location>
        <begin position="72"/>
        <end position="94"/>
    </location>
</feature>
<dbReference type="RefSeq" id="XP_035829603.1">
    <property type="nucleotide sequence ID" value="XM_035973710.1"/>
</dbReference>
<dbReference type="Proteomes" id="UP000694888">
    <property type="component" value="Unplaced"/>
</dbReference>
<evidence type="ECO:0000313" key="4">
    <source>
        <dbReference type="RefSeq" id="XP_035829604.1"/>
    </source>
</evidence>
<reference evidence="3 4" key="1">
    <citation type="submission" date="2025-05" db="UniProtKB">
        <authorList>
            <consortium name="RefSeq"/>
        </authorList>
    </citation>
    <scope>IDENTIFICATION</scope>
</reference>
<sequence length="248" mass="26307">MSIKQSKTSVELERASLSAESGGHRRYSGSFREKRQQRHSSQQLTTDSSSTLIDGGKRSPNSSVRHRRPRECNSSQESLSSPGQQRASSRASSTDLRERKVNFFVKLARRSTISDFGEWSRDDRQGSPSHTYSSGGGGGGGGGSRSGSPDKPHNTFERPSSENSFHDAAGDRGFGSEGSSQQQQQLQQPGGNNNYNNGGGGGSGGGARLSPPPSGKKMGSQVDGSEVNAGGLNSFERALNDILGELRS</sequence>
<gene>
    <name evidence="3 4" type="primary">LOC101857226</name>
</gene>
<feature type="compositionally biased region" description="Gly residues" evidence="1">
    <location>
        <begin position="197"/>
        <end position="207"/>
    </location>
</feature>
<feature type="compositionally biased region" description="Low complexity" evidence="1">
    <location>
        <begin position="40"/>
        <end position="52"/>
    </location>
</feature>
<feature type="compositionally biased region" description="Low complexity" evidence="1">
    <location>
        <begin position="177"/>
        <end position="196"/>
    </location>
</feature>
<feature type="compositionally biased region" description="Basic and acidic residues" evidence="1">
    <location>
        <begin position="148"/>
        <end position="170"/>
    </location>
</feature>
<evidence type="ECO:0000313" key="2">
    <source>
        <dbReference type="Proteomes" id="UP000694888"/>
    </source>
</evidence>
<dbReference type="RefSeq" id="XP_035829604.1">
    <property type="nucleotide sequence ID" value="XM_035973711.1"/>
</dbReference>
<protein>
    <submittedName>
        <fullName evidence="3 4">RNA-binding protein FUS</fullName>
    </submittedName>
</protein>
<evidence type="ECO:0000256" key="1">
    <source>
        <dbReference type="SAM" id="MobiDB-lite"/>
    </source>
</evidence>
<feature type="compositionally biased region" description="Gly residues" evidence="1">
    <location>
        <begin position="134"/>
        <end position="145"/>
    </location>
</feature>
<feature type="region of interest" description="Disordered" evidence="1">
    <location>
        <begin position="1"/>
        <end position="232"/>
    </location>
</feature>